<evidence type="ECO:0000256" key="3">
    <source>
        <dbReference type="ARBA" id="ARBA00023163"/>
    </source>
</evidence>
<proteinExistence type="predicted"/>
<evidence type="ECO:0000313" key="6">
    <source>
        <dbReference type="Proteomes" id="UP000010473"/>
    </source>
</evidence>
<evidence type="ECO:0000256" key="2">
    <source>
        <dbReference type="ARBA" id="ARBA00023125"/>
    </source>
</evidence>
<dbReference type="HOGENOM" id="CLU_1233983_0_0_3"/>
<dbReference type="InterPro" id="IPR036388">
    <property type="entry name" value="WH-like_DNA-bd_sf"/>
</dbReference>
<dbReference type="KEGG" id="scs:Sta7437_1872"/>
<keyword evidence="3" id="KW-0804">Transcription</keyword>
<dbReference type="AlphaFoldDB" id="K9XSB5"/>
<dbReference type="Gene3D" id="3.30.450.40">
    <property type="match status" value="1"/>
</dbReference>
<dbReference type="OrthoDB" id="423894at2"/>
<keyword evidence="1" id="KW-0805">Transcription regulation</keyword>
<evidence type="ECO:0000256" key="1">
    <source>
        <dbReference type="ARBA" id="ARBA00023015"/>
    </source>
</evidence>
<dbReference type="CDD" id="cd06170">
    <property type="entry name" value="LuxR_C_like"/>
    <property type="match status" value="1"/>
</dbReference>
<dbReference type="PROSITE" id="PS50043">
    <property type="entry name" value="HTH_LUXR_2"/>
    <property type="match status" value="1"/>
</dbReference>
<dbReference type="eggNOG" id="COG2197">
    <property type="taxonomic scope" value="Bacteria"/>
</dbReference>
<dbReference type="EMBL" id="CP003653">
    <property type="protein sequence ID" value="AFZ35428.1"/>
    <property type="molecule type" value="Genomic_DNA"/>
</dbReference>
<dbReference type="PANTHER" id="PTHR44688">
    <property type="entry name" value="DNA-BINDING TRANSCRIPTIONAL ACTIVATOR DEVR_DOSR"/>
    <property type="match status" value="1"/>
</dbReference>
<evidence type="ECO:0000259" key="4">
    <source>
        <dbReference type="PROSITE" id="PS50043"/>
    </source>
</evidence>
<dbReference type="SUPFAM" id="SSF55781">
    <property type="entry name" value="GAF domain-like"/>
    <property type="match status" value="1"/>
</dbReference>
<reference evidence="6" key="1">
    <citation type="journal article" date="2013" name="Proc. Natl. Acad. Sci. U.S.A.">
        <title>Improving the coverage of the cyanobacterial phylum using diversity-driven genome sequencing.</title>
        <authorList>
            <person name="Shih P.M."/>
            <person name="Wu D."/>
            <person name="Latifi A."/>
            <person name="Axen S.D."/>
            <person name="Fewer D.P."/>
            <person name="Talla E."/>
            <person name="Calteau A."/>
            <person name="Cai F."/>
            <person name="Tandeau de Marsac N."/>
            <person name="Rippka R."/>
            <person name="Herdman M."/>
            <person name="Sivonen K."/>
            <person name="Coursin T."/>
            <person name="Laurent T."/>
            <person name="Goodwin L."/>
            <person name="Nolan M."/>
            <person name="Davenport K.W."/>
            <person name="Han C.S."/>
            <person name="Rubin E.M."/>
            <person name="Eisen J.A."/>
            <person name="Woyke T."/>
            <person name="Gugger M."/>
            <person name="Kerfeld C.A."/>
        </authorList>
    </citation>
    <scope>NUCLEOTIDE SEQUENCE [LARGE SCALE GENOMIC DNA]</scope>
    <source>
        <strain evidence="6">ATCC 29371 / PCC 7437</strain>
    </source>
</reference>
<dbReference type="Proteomes" id="UP000010473">
    <property type="component" value="Chromosome"/>
</dbReference>
<evidence type="ECO:0000313" key="5">
    <source>
        <dbReference type="EMBL" id="AFZ35428.1"/>
    </source>
</evidence>
<dbReference type="Gene3D" id="1.10.10.10">
    <property type="entry name" value="Winged helix-like DNA-binding domain superfamily/Winged helix DNA-binding domain"/>
    <property type="match status" value="1"/>
</dbReference>
<gene>
    <name evidence="5" type="ordered locus">Sta7437_1872</name>
</gene>
<dbReference type="STRING" id="111780.Sta7437_1872"/>
<dbReference type="PRINTS" id="PR00038">
    <property type="entry name" value="HTHLUXR"/>
</dbReference>
<dbReference type="GO" id="GO:0006355">
    <property type="term" value="P:regulation of DNA-templated transcription"/>
    <property type="evidence" value="ECO:0007669"/>
    <property type="project" value="InterPro"/>
</dbReference>
<feature type="domain" description="HTH luxR-type" evidence="4">
    <location>
        <begin position="188"/>
        <end position="251"/>
    </location>
</feature>
<dbReference type="InterPro" id="IPR029016">
    <property type="entry name" value="GAF-like_dom_sf"/>
</dbReference>
<dbReference type="Pfam" id="PF00196">
    <property type="entry name" value="GerE"/>
    <property type="match status" value="1"/>
</dbReference>
<dbReference type="SMART" id="SM00421">
    <property type="entry name" value="HTH_LUXR"/>
    <property type="match status" value="1"/>
</dbReference>
<sequence length="251" mass="28426">MSLSYKIETCNQIAKSPTGYKLMKFAPLIEKIATASNEAQVRSCFMEYAGGLIEATAWGFDLLDNHFQVIESDLWGLPETFCDRYQAVGRSVDLLSQKMIEQQIPIHNLSVQSLKDWHNSKLYQEVFRIFEIEHGMVAPLIGVGRLIGGIYFMRGKNLPAFNDYDLIRLSSLCQHLSVRLATFRLVIAPSLINCLTLRELDVAELVAQGCSNREIALKLNISRDAVKQILKRMFQKLNVSARAEMIAKLKI</sequence>
<dbReference type="PANTHER" id="PTHR44688:SF16">
    <property type="entry name" value="DNA-BINDING TRANSCRIPTIONAL ACTIVATOR DEVR_DOSR"/>
    <property type="match status" value="1"/>
</dbReference>
<protein>
    <submittedName>
        <fullName evidence="5">Transcriptional regulator, LuxR family</fullName>
    </submittedName>
</protein>
<accession>K9XSB5</accession>
<keyword evidence="2" id="KW-0238">DNA-binding</keyword>
<dbReference type="InterPro" id="IPR016032">
    <property type="entry name" value="Sig_transdc_resp-reg_C-effctor"/>
</dbReference>
<dbReference type="SUPFAM" id="SSF46894">
    <property type="entry name" value="C-terminal effector domain of the bipartite response regulators"/>
    <property type="match status" value="1"/>
</dbReference>
<dbReference type="GO" id="GO:0003677">
    <property type="term" value="F:DNA binding"/>
    <property type="evidence" value="ECO:0007669"/>
    <property type="project" value="UniProtKB-KW"/>
</dbReference>
<dbReference type="InterPro" id="IPR000792">
    <property type="entry name" value="Tscrpt_reg_LuxR_C"/>
</dbReference>
<organism evidence="5 6">
    <name type="scientific">Stanieria cyanosphaera (strain ATCC 29371 / PCC 7437)</name>
    <dbReference type="NCBI Taxonomy" id="111780"/>
    <lineage>
        <taxon>Bacteria</taxon>
        <taxon>Bacillati</taxon>
        <taxon>Cyanobacteriota</taxon>
        <taxon>Cyanophyceae</taxon>
        <taxon>Pleurocapsales</taxon>
        <taxon>Dermocarpellaceae</taxon>
        <taxon>Stanieria</taxon>
    </lineage>
</organism>
<keyword evidence="6" id="KW-1185">Reference proteome</keyword>
<name>K9XSB5_STAC7</name>